<feature type="region of interest" description="Disordered" evidence="1">
    <location>
        <begin position="109"/>
        <end position="181"/>
    </location>
</feature>
<evidence type="ECO:0000313" key="3">
    <source>
        <dbReference type="Proteomes" id="UP000053831"/>
    </source>
</evidence>
<evidence type="ECO:0000313" key="2">
    <source>
        <dbReference type="EMBL" id="KOS18998.1"/>
    </source>
</evidence>
<dbReference type="Proteomes" id="UP000053831">
    <property type="component" value="Unassembled WGS sequence"/>
</dbReference>
<feature type="region of interest" description="Disordered" evidence="1">
    <location>
        <begin position="52"/>
        <end position="72"/>
    </location>
</feature>
<evidence type="ECO:0008006" key="4">
    <source>
        <dbReference type="Google" id="ProtNLM"/>
    </source>
</evidence>
<keyword evidence="3" id="KW-1185">Reference proteome</keyword>
<comment type="caution">
    <text evidence="2">The sequence shown here is derived from an EMBL/GenBank/DDBJ whole genome shotgun (WGS) entry which is preliminary data.</text>
</comment>
<gene>
    <name evidence="2" type="ORF">ESCO_000096</name>
</gene>
<feature type="region of interest" description="Disordered" evidence="1">
    <location>
        <begin position="301"/>
        <end position="336"/>
    </location>
</feature>
<accession>A0A0M8MUU1</accession>
<name>A0A0M8MUU1_ESCWE</name>
<reference evidence="2 3" key="1">
    <citation type="submission" date="2015-07" db="EMBL/GenBank/DDBJ databases">
        <title>The genome of the fungus Escovopsis weberi, a specialized disease agent of ant agriculture.</title>
        <authorList>
            <person name="de Man T.J."/>
            <person name="Stajich J.E."/>
            <person name="Kubicek C.P."/>
            <person name="Chenthamara K."/>
            <person name="Atanasova L."/>
            <person name="Druzhinina I.S."/>
            <person name="Birnbaum S."/>
            <person name="Barribeau S.M."/>
            <person name="Teiling C."/>
            <person name="Suen G."/>
            <person name="Currie C."/>
            <person name="Gerardo N.M."/>
        </authorList>
    </citation>
    <scope>NUCLEOTIDE SEQUENCE [LARGE SCALE GENOMIC DNA]</scope>
</reference>
<feature type="compositionally biased region" description="Low complexity" evidence="1">
    <location>
        <begin position="145"/>
        <end position="160"/>
    </location>
</feature>
<evidence type="ECO:0000256" key="1">
    <source>
        <dbReference type="SAM" id="MobiDB-lite"/>
    </source>
</evidence>
<dbReference type="OrthoDB" id="3439209at2759"/>
<dbReference type="AlphaFoldDB" id="A0A0M8MUU1"/>
<feature type="compositionally biased region" description="Acidic residues" evidence="1">
    <location>
        <begin position="319"/>
        <end position="336"/>
    </location>
</feature>
<dbReference type="STRING" id="150374.A0A0M8MUU1"/>
<feature type="compositionally biased region" description="Low complexity" evidence="1">
    <location>
        <begin position="54"/>
        <end position="65"/>
    </location>
</feature>
<proteinExistence type="predicted"/>
<organism evidence="2 3">
    <name type="scientific">Escovopsis weberi</name>
    <dbReference type="NCBI Taxonomy" id="150374"/>
    <lineage>
        <taxon>Eukaryota</taxon>
        <taxon>Fungi</taxon>
        <taxon>Dikarya</taxon>
        <taxon>Ascomycota</taxon>
        <taxon>Pezizomycotina</taxon>
        <taxon>Sordariomycetes</taxon>
        <taxon>Hypocreomycetidae</taxon>
        <taxon>Hypocreales</taxon>
        <taxon>Hypocreaceae</taxon>
        <taxon>Escovopsis</taxon>
    </lineage>
</organism>
<sequence>MFANIDINRDLEHLVNGPMTDLDGLPSSAQTQEMLQAQAPTPIMMQMHSHHFGSPAASPMTSTASQEEDMSSAYSPSMSHAAYGPYMLGEAAMLRPPLRGSSWLSLPLRHERSSQHQSLKRVRKSLPSSPMRGHPSARSTSFGEAVSPSSVASSVRCRSPAGKEHRVMRMESPSSTSSTSYFAGERATKDEFLVKSRRAGMTYRDIKQQGGFTEAESTLRGRYRMLTKSREERVRNPKWTPIDVVLLRKAVLKYCNGKDPVLVKVPWKEVARFIFDNGGTYLFGNATCRKKWDELTSFGMDREVEEDEEVCEDGARDGEGEELEDDEDDDDEKAVK</sequence>
<protein>
    <recommendedName>
        <fullName evidence="4">Myb-like domain-containing protein</fullName>
    </recommendedName>
</protein>
<feature type="compositionally biased region" description="Acidic residues" evidence="1">
    <location>
        <begin position="303"/>
        <end position="312"/>
    </location>
</feature>
<dbReference type="EMBL" id="LGSR01000020">
    <property type="protein sequence ID" value="KOS18998.1"/>
    <property type="molecule type" value="Genomic_DNA"/>
</dbReference>